<dbReference type="InterPro" id="IPR038530">
    <property type="entry name" value="NiFe-hyd_HybE_sf"/>
</dbReference>
<evidence type="ECO:0000313" key="3">
    <source>
        <dbReference type="Proteomes" id="UP001595647"/>
    </source>
</evidence>
<keyword evidence="3" id="KW-1185">Reference proteome</keyword>
<accession>A0ABV7HWD8</accession>
<dbReference type="Pfam" id="PF11939">
    <property type="entry name" value="NiFe-hyd_HybE"/>
    <property type="match status" value="1"/>
</dbReference>
<gene>
    <name evidence="2" type="primary">hybE</name>
    <name evidence="2" type="ORF">ACFOHV_05200</name>
</gene>
<dbReference type="RefSeq" id="WP_182307473.1">
    <property type="nucleotide sequence ID" value="NZ_CP059896.1"/>
</dbReference>
<proteinExistence type="predicted"/>
<name>A0ABV7HWD8_9HYPH</name>
<dbReference type="Proteomes" id="UP001595647">
    <property type="component" value="Unassembled WGS sequence"/>
</dbReference>
<comment type="caution">
    <text evidence="2">The sequence shown here is derived from an EMBL/GenBank/DDBJ whole genome shotgun (WGS) entry which is preliminary data.</text>
</comment>
<organism evidence="2 3">
    <name type="scientific">Ciceribacter thiooxidans</name>
    <dbReference type="NCBI Taxonomy" id="1969821"/>
    <lineage>
        <taxon>Bacteria</taxon>
        <taxon>Pseudomonadati</taxon>
        <taxon>Pseudomonadota</taxon>
        <taxon>Alphaproteobacteria</taxon>
        <taxon>Hyphomicrobiales</taxon>
        <taxon>Rhizobiaceae</taxon>
        <taxon>Ciceribacter</taxon>
    </lineage>
</organism>
<feature type="compositionally biased region" description="Basic and acidic residues" evidence="1">
    <location>
        <begin position="156"/>
        <end position="173"/>
    </location>
</feature>
<protein>
    <submittedName>
        <fullName evidence="2">[NiFe]-hydrogenase assembly chaperone HybE</fullName>
    </submittedName>
</protein>
<dbReference type="EMBL" id="JBHRTG010000004">
    <property type="protein sequence ID" value="MFC3162674.1"/>
    <property type="molecule type" value="Genomic_DNA"/>
</dbReference>
<feature type="region of interest" description="Disordered" evidence="1">
    <location>
        <begin position="143"/>
        <end position="173"/>
    </location>
</feature>
<dbReference type="Gene3D" id="3.30.1460.40">
    <property type="entry name" value="[NiFe]-hydrogenase assembly chaperone, HybE"/>
    <property type="match status" value="1"/>
</dbReference>
<dbReference type="InterPro" id="IPR023994">
    <property type="entry name" value="NiFe-hyd_HybE"/>
</dbReference>
<sequence length="173" mass="18324">MDAEADRQTAEMQAAEIARRLEVRYRAIAETAMADVPICNAALGVASCGFRPWGGRAFGVVVTPWFMNLLAVDLPGTESPPAANGTTVRAFLPAGEVELIAGELEGIGRVDACSLFSPVFEFSTMEAAVATAMEAADAFFDPEALAEPPPSAPAVNRRDLLRGHFGSREEAQP</sequence>
<reference evidence="3" key="1">
    <citation type="journal article" date="2019" name="Int. J. Syst. Evol. Microbiol.">
        <title>The Global Catalogue of Microorganisms (GCM) 10K type strain sequencing project: providing services to taxonomists for standard genome sequencing and annotation.</title>
        <authorList>
            <consortium name="The Broad Institute Genomics Platform"/>
            <consortium name="The Broad Institute Genome Sequencing Center for Infectious Disease"/>
            <person name="Wu L."/>
            <person name="Ma J."/>
        </authorList>
    </citation>
    <scope>NUCLEOTIDE SEQUENCE [LARGE SCALE GENOMIC DNA]</scope>
    <source>
        <strain evidence="3">KCTC 52231</strain>
    </source>
</reference>
<evidence type="ECO:0000313" key="2">
    <source>
        <dbReference type="EMBL" id="MFC3162674.1"/>
    </source>
</evidence>
<evidence type="ECO:0000256" key="1">
    <source>
        <dbReference type="SAM" id="MobiDB-lite"/>
    </source>
</evidence>
<dbReference type="NCBIfam" id="TIGR03993">
    <property type="entry name" value="hydrog_HybE"/>
    <property type="match status" value="1"/>
</dbReference>